<dbReference type="SUPFAM" id="SSF82866">
    <property type="entry name" value="Multidrug efflux transporter AcrB transmembrane domain"/>
    <property type="match status" value="2"/>
</dbReference>
<feature type="transmembrane region" description="Helical" evidence="10">
    <location>
        <begin position="15"/>
        <end position="34"/>
    </location>
</feature>
<dbReference type="PANTHER" id="PTHR30081">
    <property type="entry name" value="PROTEIN-EXPORT MEMBRANE PROTEIN SEC"/>
    <property type="match status" value="1"/>
</dbReference>
<evidence type="ECO:0000256" key="7">
    <source>
        <dbReference type="ARBA" id="ARBA00023010"/>
    </source>
</evidence>
<gene>
    <name evidence="12" type="primary">secDF</name>
    <name evidence="12" type="ORF">SHELI_v1c03940</name>
</gene>
<evidence type="ECO:0000256" key="6">
    <source>
        <dbReference type="ARBA" id="ARBA00022989"/>
    </source>
</evidence>
<dbReference type="InterPro" id="IPR048634">
    <property type="entry name" value="SecD_SecF_C"/>
</dbReference>
<dbReference type="AlphaFoldDB" id="A0A1B3SK94"/>
<sequence>MKDKSPKKRQDSIKIWRVFIVFVLLASLFVGIFFSSQNFLDNYRLGSDIKGYYSALVAVNNANEKETANGQPNGKAADAASVLEQRLNPMGTNQIIIETAGDNYLKVLSPIDAYDSQTQFRNQIQRNGGAILLNENYEDLQLEIDKDGKVTRSGINDYFSGAQVTTVTTASAKNPAIEFKLNGSKFSSMFTEQKTSINMELMIDADGFYNDLRNFYASVNKDNNRENVDSYFTNIIEPLRIKYNDSNTTDIQKKALDDLFAGRYKSVDTGGYERYISVNLLNPDVTRENFEEYIQNHFEFLSDTSKYVYDPNSKSEDFNGTDAKYASPIEGYNRQGATVQLGKLADVFKALNGSIGSFWKNQYVTVLNNEKKMANKLNAYFLYAGTVYGNVTNASYAYVDNTTNSLKIIFANQPESTARIGASVFNASTKGFIFTVNNISQVNPSITSLMLSLALIFLGVVALGLLIYAMFMYRILGLFMIVVILAIASLTLMSTTWFGLTLGVEAIIAIVIIISINLEIFSMIFENMKFNFYLKQRSIKTSYNISIKENIGLAVDVLVALVIPAISMFWIASNSIQSFAIIILMGVIFSFVLSLIFATILNKFAVFSNMFNNRPKLFALNTDFANQGKILLNYKIRNLENKIEKNKAKGLDVSNLISKLEACQNKIKLYEEKEEIKQAKLNAKYQEKVLARINALEQLKTKLASNPKKANKILKIDLKINEYKYILEDKTDDILTEESEIILQTEGKVKVKKYEKSIKTGSFIILFIMLIFAAVSGLVGGLFKPNYDSTFGNRTEYTMWGSKLEAMYNGIESFSSKSIDNQELKDKVSKMVSDEQADYSSLNDSQKREKTAIIVYKFLDIVFSNPDYVNAVTNSAGSRSYQNHNYYVSYGTNYNYVSSAAADEVPWVTLSVITTDNTQSFTVKNVFAEVGGFTKEQEINANGGFISKRIKPSSIVDMSIQMAYGILTIVLALIIYIFIRFKWTYYIAMVIGILLAPVLTVGVIVGLYLPVGMSSLIAVAAVIVFSCFTMFIVFGKSRSLIANKDEKSMYNYFKQEIEFLVNIKNARRDLKNELFMKKSEIKIKIKEQDLEKPQKKELYAEYKKFKQQKVLEFKNVKKANKIEINRVSKKNNYLKEVMVQTFKYGMKRSILVGFLYVIVSLLLSMSLVPLAGFGISIVIGVVSSIFITLFLALPVWVIFEQTRIRNHLSRKRFINNLKVAHEEQIIEGIND</sequence>
<keyword evidence="13" id="KW-1185">Reference proteome</keyword>
<feature type="coiled-coil region" evidence="9">
    <location>
        <begin position="653"/>
        <end position="680"/>
    </location>
</feature>
<feature type="transmembrane region" description="Helical" evidence="10">
    <location>
        <begin position="1015"/>
        <end position="1034"/>
    </location>
</feature>
<name>A0A1B3SK94_9MOLU</name>
<dbReference type="InterPro" id="IPR022813">
    <property type="entry name" value="SecD/SecF_arch_bac"/>
</dbReference>
<evidence type="ECO:0000256" key="9">
    <source>
        <dbReference type="SAM" id="Coils"/>
    </source>
</evidence>
<feature type="transmembrane region" description="Helical" evidence="10">
    <location>
        <begin position="1177"/>
        <end position="1199"/>
    </location>
</feature>
<organism evidence="12 13">
    <name type="scientific">Spiroplasma helicoides</name>
    <dbReference type="NCBI Taxonomy" id="216938"/>
    <lineage>
        <taxon>Bacteria</taxon>
        <taxon>Bacillati</taxon>
        <taxon>Mycoplasmatota</taxon>
        <taxon>Mollicutes</taxon>
        <taxon>Entomoplasmatales</taxon>
        <taxon>Spiroplasmataceae</taxon>
        <taxon>Spiroplasma</taxon>
    </lineage>
</organism>
<evidence type="ECO:0000259" key="11">
    <source>
        <dbReference type="Pfam" id="PF02355"/>
    </source>
</evidence>
<dbReference type="Pfam" id="PF02355">
    <property type="entry name" value="SecD_SecF_C"/>
    <property type="match status" value="1"/>
</dbReference>
<reference evidence="12 13" key="1">
    <citation type="submission" date="2016-08" db="EMBL/GenBank/DDBJ databases">
        <title>Complete genome sequence of Spiroplasma helicoides TABS-2 (DSM 22551).</title>
        <authorList>
            <person name="Shen W.-Y."/>
            <person name="Lo W.-S."/>
            <person name="Lai Y.-C."/>
            <person name="Kuo C.-H."/>
        </authorList>
    </citation>
    <scope>NUCLEOTIDE SEQUENCE [LARGE SCALE GENOMIC DNA]</scope>
    <source>
        <strain evidence="12 13">TABS-2</strain>
    </source>
</reference>
<feature type="transmembrane region" description="Helical" evidence="10">
    <location>
        <begin position="958"/>
        <end position="979"/>
    </location>
</feature>
<dbReference type="GO" id="GO:0005886">
    <property type="term" value="C:plasma membrane"/>
    <property type="evidence" value="ECO:0007669"/>
    <property type="project" value="UniProtKB-SubCell"/>
</dbReference>
<proteinExistence type="predicted"/>
<feature type="domain" description="Protein export membrane protein SecD/SecF C-terminal" evidence="11">
    <location>
        <begin position="957"/>
        <end position="1055"/>
    </location>
</feature>
<evidence type="ECO:0000256" key="4">
    <source>
        <dbReference type="ARBA" id="ARBA00022692"/>
    </source>
</evidence>
<evidence type="ECO:0000256" key="1">
    <source>
        <dbReference type="ARBA" id="ARBA00004651"/>
    </source>
</evidence>
<evidence type="ECO:0000256" key="2">
    <source>
        <dbReference type="ARBA" id="ARBA00022448"/>
    </source>
</evidence>
<feature type="transmembrane region" description="Helical" evidence="10">
    <location>
        <begin position="551"/>
        <end position="572"/>
    </location>
</feature>
<dbReference type="Proteomes" id="UP000094378">
    <property type="component" value="Chromosome"/>
</dbReference>
<protein>
    <submittedName>
        <fullName evidence="12">Bifunctional preprotein translocase subunit SecD/SecF</fullName>
    </submittedName>
</protein>
<dbReference type="OrthoDB" id="390234at2"/>
<dbReference type="STRING" id="216938.SHELI_v1c03940"/>
<keyword evidence="8 10" id="KW-0472">Membrane</keyword>
<evidence type="ECO:0000256" key="10">
    <source>
        <dbReference type="SAM" id="Phobius"/>
    </source>
</evidence>
<evidence type="ECO:0000256" key="8">
    <source>
        <dbReference type="ARBA" id="ARBA00023136"/>
    </source>
</evidence>
<keyword evidence="2" id="KW-0813">Transport</keyword>
<dbReference type="EMBL" id="CP017015">
    <property type="protein sequence ID" value="AOG60345.1"/>
    <property type="molecule type" value="Genomic_DNA"/>
</dbReference>
<keyword evidence="9" id="KW-0175">Coiled coil</keyword>
<dbReference type="GO" id="GO:0015031">
    <property type="term" value="P:protein transport"/>
    <property type="evidence" value="ECO:0007669"/>
    <property type="project" value="UniProtKB-KW"/>
</dbReference>
<keyword evidence="3" id="KW-1003">Cell membrane</keyword>
<feature type="transmembrane region" description="Helical" evidence="10">
    <location>
        <begin position="763"/>
        <end position="783"/>
    </location>
</feature>
<dbReference type="KEGG" id="shj:SHELI_v1c03940"/>
<feature type="transmembrane region" description="Helical" evidence="10">
    <location>
        <begin position="578"/>
        <end position="601"/>
    </location>
</feature>
<feature type="transmembrane region" description="Helical" evidence="10">
    <location>
        <begin position="506"/>
        <end position="530"/>
    </location>
</feature>
<dbReference type="RefSeq" id="WP_069116211.1">
    <property type="nucleotide sequence ID" value="NZ_CP017015.1"/>
</dbReference>
<feature type="transmembrane region" description="Helical" evidence="10">
    <location>
        <begin position="986"/>
        <end position="1009"/>
    </location>
</feature>
<dbReference type="PANTHER" id="PTHR30081:SF8">
    <property type="entry name" value="PROTEIN TRANSLOCASE SUBUNIT SECF"/>
    <property type="match status" value="1"/>
</dbReference>
<keyword evidence="5" id="KW-0653">Protein transport</keyword>
<feature type="transmembrane region" description="Helical" evidence="10">
    <location>
        <begin position="449"/>
        <end position="471"/>
    </location>
</feature>
<accession>A0A1B3SK94</accession>
<evidence type="ECO:0000313" key="13">
    <source>
        <dbReference type="Proteomes" id="UP000094378"/>
    </source>
</evidence>
<evidence type="ECO:0000256" key="5">
    <source>
        <dbReference type="ARBA" id="ARBA00022927"/>
    </source>
</evidence>
<keyword evidence="4 10" id="KW-0812">Transmembrane</keyword>
<feature type="transmembrane region" description="Helical" evidence="10">
    <location>
        <begin position="1150"/>
        <end position="1171"/>
    </location>
</feature>
<evidence type="ECO:0000313" key="12">
    <source>
        <dbReference type="EMBL" id="AOG60345.1"/>
    </source>
</evidence>
<feature type="transmembrane region" description="Helical" evidence="10">
    <location>
        <begin position="478"/>
        <end position="500"/>
    </location>
</feature>
<keyword evidence="7" id="KW-0811">Translocation</keyword>
<evidence type="ECO:0000256" key="3">
    <source>
        <dbReference type="ARBA" id="ARBA00022475"/>
    </source>
</evidence>
<keyword evidence="6 10" id="KW-1133">Transmembrane helix</keyword>
<comment type="subcellular location">
    <subcellularLocation>
        <location evidence="1">Cell membrane</location>
        <topology evidence="1">Multi-pass membrane protein</topology>
    </subcellularLocation>
</comment>
<dbReference type="NCBIfam" id="NF037998">
    <property type="entry name" value="RND_1"/>
    <property type="match status" value="1"/>
</dbReference>